<feature type="domain" description="C2H2-type" evidence="7">
    <location>
        <begin position="81"/>
        <end position="108"/>
    </location>
</feature>
<evidence type="ECO:0000256" key="5">
    <source>
        <dbReference type="PROSITE-ProRule" id="PRU00042"/>
    </source>
</evidence>
<evidence type="ECO:0000313" key="8">
    <source>
        <dbReference type="EMBL" id="NOV47026.1"/>
    </source>
</evidence>
<feature type="compositionally biased region" description="Polar residues" evidence="6">
    <location>
        <begin position="263"/>
        <end position="289"/>
    </location>
</feature>
<dbReference type="InterPro" id="IPR036236">
    <property type="entry name" value="Znf_C2H2_sf"/>
</dbReference>
<feature type="region of interest" description="Disordered" evidence="6">
    <location>
        <begin position="30"/>
        <end position="62"/>
    </location>
</feature>
<keyword evidence="3 5" id="KW-0863">Zinc-finger</keyword>
<feature type="region of interest" description="Disordered" evidence="6">
    <location>
        <begin position="257"/>
        <end position="290"/>
    </location>
</feature>
<dbReference type="GO" id="GO:0000981">
    <property type="term" value="F:DNA-binding transcription factor activity, RNA polymerase II-specific"/>
    <property type="evidence" value="ECO:0007669"/>
    <property type="project" value="TreeGrafter"/>
</dbReference>
<keyword evidence="1" id="KW-0479">Metal-binding</keyword>
<evidence type="ECO:0000256" key="1">
    <source>
        <dbReference type="ARBA" id="ARBA00022723"/>
    </source>
</evidence>
<accession>A0A6M2DLV5</accession>
<evidence type="ECO:0000256" key="4">
    <source>
        <dbReference type="ARBA" id="ARBA00022833"/>
    </source>
</evidence>
<dbReference type="GO" id="GO:0000785">
    <property type="term" value="C:chromatin"/>
    <property type="evidence" value="ECO:0007669"/>
    <property type="project" value="TreeGrafter"/>
</dbReference>
<keyword evidence="2" id="KW-0677">Repeat</keyword>
<evidence type="ECO:0000259" key="7">
    <source>
        <dbReference type="PROSITE" id="PS50157"/>
    </source>
</evidence>
<dbReference type="AlphaFoldDB" id="A0A6M2DLV5"/>
<reference evidence="8" key="1">
    <citation type="submission" date="2020-03" db="EMBL/GenBank/DDBJ databases">
        <title>Transcriptomic Profiling of the Digestive Tract of the Rat Flea, Xenopsylla cheopis, Following Blood Feeding and Infection with Yersinia pestis.</title>
        <authorList>
            <person name="Bland D.M."/>
            <person name="Martens C.A."/>
            <person name="Virtaneva K."/>
            <person name="Kanakabandi K."/>
            <person name="Long D."/>
            <person name="Rosenke R."/>
            <person name="Saturday G.A."/>
            <person name="Hoyt F.H."/>
            <person name="Bruno D.P."/>
            <person name="Ribeiro J.M.C."/>
            <person name="Hinnebusch J."/>
        </authorList>
    </citation>
    <scope>NUCLEOTIDE SEQUENCE</scope>
</reference>
<dbReference type="PROSITE" id="PS00028">
    <property type="entry name" value="ZINC_FINGER_C2H2_1"/>
    <property type="match status" value="2"/>
</dbReference>
<dbReference type="Pfam" id="PF00096">
    <property type="entry name" value="zf-C2H2"/>
    <property type="match status" value="2"/>
</dbReference>
<dbReference type="SUPFAM" id="SSF57667">
    <property type="entry name" value="beta-beta-alpha zinc fingers"/>
    <property type="match status" value="2"/>
</dbReference>
<organism evidence="8">
    <name type="scientific">Xenopsylla cheopis</name>
    <name type="common">Oriental rat flea</name>
    <name type="synonym">Pulex cheopis</name>
    <dbReference type="NCBI Taxonomy" id="163159"/>
    <lineage>
        <taxon>Eukaryota</taxon>
        <taxon>Metazoa</taxon>
        <taxon>Ecdysozoa</taxon>
        <taxon>Arthropoda</taxon>
        <taxon>Hexapoda</taxon>
        <taxon>Insecta</taxon>
        <taxon>Pterygota</taxon>
        <taxon>Neoptera</taxon>
        <taxon>Endopterygota</taxon>
        <taxon>Siphonaptera</taxon>
        <taxon>Pulicidae</taxon>
        <taxon>Xenopsyllinae</taxon>
        <taxon>Xenopsylla</taxon>
    </lineage>
</organism>
<dbReference type="GO" id="GO:0005667">
    <property type="term" value="C:transcription regulator complex"/>
    <property type="evidence" value="ECO:0007669"/>
    <property type="project" value="TreeGrafter"/>
</dbReference>
<keyword evidence="4" id="KW-0862">Zinc</keyword>
<dbReference type="EMBL" id="GIIL01003300">
    <property type="protein sequence ID" value="NOV47026.1"/>
    <property type="molecule type" value="Transcribed_RNA"/>
</dbReference>
<dbReference type="GO" id="GO:0008270">
    <property type="term" value="F:zinc ion binding"/>
    <property type="evidence" value="ECO:0007669"/>
    <property type="project" value="UniProtKB-KW"/>
</dbReference>
<dbReference type="SMART" id="SM00355">
    <property type="entry name" value="ZnF_C2H2"/>
    <property type="match status" value="2"/>
</dbReference>
<feature type="domain" description="C2H2-type" evidence="7">
    <location>
        <begin position="109"/>
        <end position="138"/>
    </location>
</feature>
<evidence type="ECO:0000256" key="2">
    <source>
        <dbReference type="ARBA" id="ARBA00022737"/>
    </source>
</evidence>
<dbReference type="GO" id="GO:0031519">
    <property type="term" value="C:PcG protein complex"/>
    <property type="evidence" value="ECO:0007669"/>
    <property type="project" value="TreeGrafter"/>
</dbReference>
<dbReference type="GO" id="GO:0000978">
    <property type="term" value="F:RNA polymerase II cis-regulatory region sequence-specific DNA binding"/>
    <property type="evidence" value="ECO:0007669"/>
    <property type="project" value="TreeGrafter"/>
</dbReference>
<dbReference type="InterPro" id="IPR013087">
    <property type="entry name" value="Znf_C2H2_type"/>
</dbReference>
<dbReference type="Gene3D" id="3.30.160.60">
    <property type="entry name" value="Classic Zinc Finger"/>
    <property type="match status" value="3"/>
</dbReference>
<dbReference type="PANTHER" id="PTHR14003">
    <property type="entry name" value="TRANSCRIPTIONAL REPRESSOR PROTEIN YY"/>
    <property type="match status" value="1"/>
</dbReference>
<evidence type="ECO:0000256" key="3">
    <source>
        <dbReference type="ARBA" id="ARBA00022771"/>
    </source>
</evidence>
<dbReference type="PANTHER" id="PTHR14003:SF26">
    <property type="entry name" value="ZINC FINGER PROTEIN 367"/>
    <property type="match status" value="1"/>
</dbReference>
<dbReference type="PROSITE" id="PS50157">
    <property type="entry name" value="ZINC_FINGER_C2H2_2"/>
    <property type="match status" value="2"/>
</dbReference>
<sequence>MNTPKRVKTRAEMYSDNTLTNNENIVYPWSRGEESASPESNCSSPEIYMRNSSNRGNRRGRPRSEVLSNLMMEGSTSPSNIKCTHCHRVFPREKSLQAHLRTHTGERPYHCDYPGCTRAFTQSGQLKTHQRLHTGEKPFICSANSCGKRFTHANRHCPDHPNETLQRSDDFVLQPVATNPEQSLEVLRWLERYKLEREDRTPTRKACTITKKYIGSENENIGCATPNNSFKSRKDLMSDLNARNNLTSPLYKKTSAPKIIQWNDPTNQDSGDEQNSPPVKNLNSCSPKFNEQPKKRWLREACRDQSLWQDKLDLAKPLQWDNNDCEAIVNANHFRPSVLVLATKEDAPAETKTKQLDTWTDPYAISIKTLVP</sequence>
<evidence type="ECO:0000256" key="6">
    <source>
        <dbReference type="SAM" id="MobiDB-lite"/>
    </source>
</evidence>
<proteinExistence type="predicted"/>
<protein>
    <submittedName>
        <fullName evidence="8">Putative zinc finger protein</fullName>
    </submittedName>
</protein>
<dbReference type="FunFam" id="3.30.160.60:FF:000474">
    <property type="entry name" value="zinc finger protein 367"/>
    <property type="match status" value="1"/>
</dbReference>
<name>A0A6M2DLV5_XENCH</name>